<protein>
    <submittedName>
        <fullName evidence="1">Uncharacterized protein</fullName>
    </submittedName>
</protein>
<gene>
    <name evidence="1" type="ORF">ParKJ_12925</name>
</gene>
<evidence type="ECO:0000313" key="1">
    <source>
        <dbReference type="EMBL" id="MDT8838318.1"/>
    </source>
</evidence>
<evidence type="ECO:0000313" key="2">
    <source>
        <dbReference type="Proteomes" id="UP001246473"/>
    </source>
</evidence>
<dbReference type="AlphaFoldDB" id="A0AAP5UTP3"/>
<comment type="caution">
    <text evidence="1">The sequence shown here is derived from an EMBL/GenBank/DDBJ whole genome shotgun (WGS) entry which is preliminary data.</text>
</comment>
<dbReference type="Proteomes" id="UP001246473">
    <property type="component" value="Unassembled WGS sequence"/>
</dbReference>
<reference evidence="1" key="1">
    <citation type="submission" date="2022-08" db="EMBL/GenBank/DDBJ databases">
        <authorList>
            <person name="Kim S.-J."/>
        </authorList>
    </citation>
    <scope>NUCLEOTIDE SEQUENCE</scope>
    <source>
        <strain evidence="1">KJ</strain>
    </source>
</reference>
<proteinExistence type="predicted"/>
<accession>A0AAP5UTP3</accession>
<name>A0AAP5UTP3_9BURK</name>
<sequence>MLSIFGTTPLKAQDTQSDPRFLEAQPVNDAVQIERIRADWQRELQRLGMRGSLSHGQLMIEAVYENTKDGSYGAVCRFDGGNGPRDIMLCDDTLVGKLTIRAWGFALAEDNVLEFTKRNCPAGG</sequence>
<dbReference type="EMBL" id="JANSLM010000004">
    <property type="protein sequence ID" value="MDT8838318.1"/>
    <property type="molecule type" value="Genomic_DNA"/>
</dbReference>
<dbReference type="RefSeq" id="WP_146153308.1">
    <property type="nucleotide sequence ID" value="NZ_JANSLM010000004.1"/>
</dbReference>
<organism evidence="1 2">
    <name type="scientific">Paraburkholderia fungorum</name>
    <dbReference type="NCBI Taxonomy" id="134537"/>
    <lineage>
        <taxon>Bacteria</taxon>
        <taxon>Pseudomonadati</taxon>
        <taxon>Pseudomonadota</taxon>
        <taxon>Betaproteobacteria</taxon>
        <taxon>Burkholderiales</taxon>
        <taxon>Burkholderiaceae</taxon>
        <taxon>Paraburkholderia</taxon>
    </lineage>
</organism>